<dbReference type="PANTHER" id="PTHR45626">
    <property type="entry name" value="TRANSCRIPTION TERMINATION FACTOR 2-RELATED"/>
    <property type="match status" value="1"/>
</dbReference>
<dbReference type="EMBL" id="JACXWD010000056">
    <property type="protein sequence ID" value="MBD3869047.1"/>
    <property type="molecule type" value="Genomic_DNA"/>
</dbReference>
<dbReference type="PROSITE" id="PS51192">
    <property type="entry name" value="HELICASE_ATP_BIND_1"/>
    <property type="match status" value="1"/>
</dbReference>
<evidence type="ECO:0000256" key="1">
    <source>
        <dbReference type="ARBA" id="ARBA00022741"/>
    </source>
</evidence>
<keyword evidence="2" id="KW-0378">Hydrolase</keyword>
<gene>
    <name evidence="8" type="ORF">IFK94_13065</name>
</gene>
<dbReference type="GO" id="GO:0016787">
    <property type="term" value="F:hydrolase activity"/>
    <property type="evidence" value="ECO:0007669"/>
    <property type="project" value="UniProtKB-KW"/>
</dbReference>
<dbReference type="AlphaFoldDB" id="A0A8J6Y2F9"/>
<feature type="domain" description="Helicase ATP-binding" evidence="6">
    <location>
        <begin position="540"/>
        <end position="687"/>
    </location>
</feature>
<evidence type="ECO:0000259" key="5">
    <source>
        <dbReference type="PROSITE" id="PS50966"/>
    </source>
</evidence>
<dbReference type="InterPro" id="IPR000330">
    <property type="entry name" value="SNF2_N"/>
</dbReference>
<dbReference type="Pfam" id="PF00271">
    <property type="entry name" value="Helicase_C"/>
    <property type="match status" value="1"/>
</dbReference>
<evidence type="ECO:0000256" key="4">
    <source>
        <dbReference type="PROSITE-ProRule" id="PRU00325"/>
    </source>
</evidence>
<keyword evidence="4" id="KW-0863">Zinc-finger</keyword>
<dbReference type="GO" id="GO:0005524">
    <property type="term" value="F:ATP binding"/>
    <property type="evidence" value="ECO:0007669"/>
    <property type="project" value="UniProtKB-KW"/>
</dbReference>
<dbReference type="InterPro" id="IPR001650">
    <property type="entry name" value="Helicase_C-like"/>
</dbReference>
<feature type="domain" description="Helicase C-terminal" evidence="7">
    <location>
        <begin position="808"/>
        <end position="954"/>
    </location>
</feature>
<dbReference type="Proteomes" id="UP000648239">
    <property type="component" value="Unassembled WGS sequence"/>
</dbReference>
<feature type="domain" description="SWIM-type" evidence="5">
    <location>
        <begin position="56"/>
        <end position="89"/>
    </location>
</feature>
<organism evidence="8 9">
    <name type="scientific">Candidatus Polarisedimenticola svalbardensis</name>
    <dbReference type="NCBI Taxonomy" id="2886004"/>
    <lineage>
        <taxon>Bacteria</taxon>
        <taxon>Pseudomonadati</taxon>
        <taxon>Acidobacteriota</taxon>
        <taxon>Candidatus Polarisedimenticolia</taxon>
        <taxon>Candidatus Polarisedimenticolales</taxon>
        <taxon>Candidatus Polarisedimenticolaceae</taxon>
        <taxon>Candidatus Polarisedimenticola</taxon>
    </lineage>
</organism>
<keyword evidence="1" id="KW-0547">Nucleotide-binding</keyword>
<keyword evidence="3" id="KW-0067">ATP-binding</keyword>
<dbReference type="PROSITE" id="PS50966">
    <property type="entry name" value="ZF_SWIM"/>
    <property type="match status" value="1"/>
</dbReference>
<dbReference type="GO" id="GO:0004386">
    <property type="term" value="F:helicase activity"/>
    <property type="evidence" value="ECO:0007669"/>
    <property type="project" value="UniProtKB-KW"/>
</dbReference>
<dbReference type="SMART" id="SM00490">
    <property type="entry name" value="HELICc"/>
    <property type="match status" value="1"/>
</dbReference>
<accession>A0A8J6Y2F9</accession>
<dbReference type="Pfam" id="PF00176">
    <property type="entry name" value="SNF2-rel_dom"/>
    <property type="match status" value="1"/>
</dbReference>
<protein>
    <submittedName>
        <fullName evidence="8">DEAD/DEAH box helicase</fullName>
    </submittedName>
</protein>
<reference evidence="8 9" key="1">
    <citation type="submission" date="2020-08" db="EMBL/GenBank/DDBJ databases">
        <title>Acidobacteriota in marine sediments use diverse sulfur dissimilation pathways.</title>
        <authorList>
            <person name="Wasmund K."/>
        </authorList>
    </citation>
    <scope>NUCLEOTIDE SEQUENCE [LARGE SCALE GENOMIC DNA]</scope>
    <source>
        <strain evidence="8">MAG AM4</strain>
    </source>
</reference>
<evidence type="ECO:0000256" key="3">
    <source>
        <dbReference type="ARBA" id="ARBA00022840"/>
    </source>
</evidence>
<dbReference type="InterPro" id="IPR049730">
    <property type="entry name" value="SNF2/RAD54-like_C"/>
</dbReference>
<keyword evidence="4" id="KW-0479">Metal-binding</keyword>
<dbReference type="GO" id="GO:0008270">
    <property type="term" value="F:zinc ion binding"/>
    <property type="evidence" value="ECO:0007669"/>
    <property type="project" value="UniProtKB-KW"/>
</dbReference>
<evidence type="ECO:0000259" key="7">
    <source>
        <dbReference type="PROSITE" id="PS51194"/>
    </source>
</evidence>
<evidence type="ECO:0000313" key="8">
    <source>
        <dbReference type="EMBL" id="MBD3869047.1"/>
    </source>
</evidence>
<dbReference type="SMART" id="SM00487">
    <property type="entry name" value="DEXDc"/>
    <property type="match status" value="1"/>
</dbReference>
<comment type="caution">
    <text evidence="8">The sequence shown here is derived from an EMBL/GenBank/DDBJ whole genome shotgun (WGS) entry which is preliminary data.</text>
</comment>
<dbReference type="Gene3D" id="3.40.50.10810">
    <property type="entry name" value="Tandem AAA-ATPase domain"/>
    <property type="match status" value="1"/>
</dbReference>
<dbReference type="InterPro" id="IPR007527">
    <property type="entry name" value="Znf_SWIM"/>
</dbReference>
<dbReference type="GO" id="GO:0008094">
    <property type="term" value="F:ATP-dependent activity, acting on DNA"/>
    <property type="evidence" value="ECO:0007669"/>
    <property type="project" value="TreeGrafter"/>
</dbReference>
<dbReference type="InterPro" id="IPR014001">
    <property type="entry name" value="Helicase_ATP-bd"/>
</dbReference>
<evidence type="ECO:0000259" key="6">
    <source>
        <dbReference type="PROSITE" id="PS51192"/>
    </source>
</evidence>
<dbReference type="InterPro" id="IPR027417">
    <property type="entry name" value="P-loop_NTPase"/>
</dbReference>
<dbReference type="GO" id="GO:0006281">
    <property type="term" value="P:DNA repair"/>
    <property type="evidence" value="ECO:0007669"/>
    <property type="project" value="TreeGrafter"/>
</dbReference>
<keyword evidence="8" id="KW-0347">Helicase</keyword>
<dbReference type="InterPro" id="IPR050628">
    <property type="entry name" value="SNF2_RAD54_helicase_TF"/>
</dbReference>
<dbReference type="Gene3D" id="3.40.50.300">
    <property type="entry name" value="P-loop containing nucleotide triphosphate hydrolases"/>
    <property type="match status" value="1"/>
</dbReference>
<evidence type="ECO:0000313" key="9">
    <source>
        <dbReference type="Proteomes" id="UP000648239"/>
    </source>
</evidence>
<keyword evidence="4" id="KW-0862">Zinc</keyword>
<proteinExistence type="predicted"/>
<sequence length="968" mass="106090">MTSPVESIFKKVREACDPAAWSRGVEYARAGEVMPEEVGADEAVVRITARRAGINPKVILFLDDSEWECDCRGPKDPCEHVAGAVIALRQAARDGRDLTLPANSPGKIIYRFRRSQGGLWFERGVQDGDRFELLDATLDAVQSGRIEGPAFLSTRADLEAEVALGTRRRGRIDRGSVRRVFKALARCDDVRFEGQAVAVSLEEVLPQVVLEDRGEGFVLSIRESPAIRERFDGGVVLCDDTLRPEGKLPLTAREAEELGRGKLFNQSQAAELVTEVLPALRRRLNVLVLTDRLPDTVVEKPRVVVETGREGDHLTVVSRLVYGDPPRATVEAGRLVPLAGKLPRRDEPEEKRLSDRLGKVLGLVPGVREVLDPVQAIGFNSRLERWKGEVLGDGHQAFFPAPPVRPRLLLEGDRFDLAFESGRPGGSASADSVARAWRSGVPVVELNGGGWAELPADWMTRFGDTIVDLLAARDSAGVVPPWAVPDLARLCRELDEPPPPSFDRLAVLLENFKSIPDAPLAEGLEEVLRPYQQVGVNWLCFLRDAGLGGMLADDMGLGKTVQALSSVTGRTLVVGPTSVVHNWADEARKFRPDLSICVYHGAARDLDRSADLTLTSYALLRLDKERLQAIHWDTVVLDEAQAIKNPASQVAQAAFGLTAGFRITMSGTPVENRLEDLWSQFHFLNRGLLGGLQDFSERVIRPIAEGDSEAAGRLRDRIRPFFLRRLKRDVAPELPPRTDLVLHSELDEGERELYDAVRASTLTEVVAKLDQGGSVIAALEALLRLRQAACHPSLLPGQSAETSSKVRVLVQALDTVAADGHKALVFSQWTTMLDLLEPHLSRAGVRFIRLDGSTRDRAGVVASFQNPDGPTVLLISLKAGGTGLNLTAADHVFLMDPWWNPAVEDQAADRAHRIGQERPVLVYHVVAENTVEERILELQNKKRDLADAATGSGAGRGLTRDDLLALLR</sequence>
<dbReference type="CDD" id="cd18793">
    <property type="entry name" value="SF2_C_SNF"/>
    <property type="match status" value="1"/>
</dbReference>
<evidence type="ECO:0000256" key="2">
    <source>
        <dbReference type="ARBA" id="ARBA00022801"/>
    </source>
</evidence>
<name>A0A8J6Y2F9_9BACT</name>
<dbReference type="PROSITE" id="PS51194">
    <property type="entry name" value="HELICASE_CTER"/>
    <property type="match status" value="1"/>
</dbReference>
<dbReference type="SUPFAM" id="SSF52540">
    <property type="entry name" value="P-loop containing nucleoside triphosphate hydrolases"/>
    <property type="match status" value="2"/>
</dbReference>
<dbReference type="InterPro" id="IPR038718">
    <property type="entry name" value="SNF2-like_sf"/>
</dbReference>